<gene>
    <name evidence="1" type="ORF">KB893_06220</name>
</gene>
<dbReference type="InterPro" id="IPR021649">
    <property type="entry name" value="DUF3247"/>
</dbReference>
<evidence type="ECO:0000313" key="1">
    <source>
        <dbReference type="EMBL" id="MBR0562110.1"/>
    </source>
</evidence>
<accession>A0A8J7VS49</accession>
<dbReference type="EMBL" id="JAGQFT010000035">
    <property type="protein sequence ID" value="MBR0562110.1"/>
    <property type="molecule type" value="Genomic_DNA"/>
</dbReference>
<protein>
    <submittedName>
        <fullName evidence="1">DUF3247 family protein</fullName>
    </submittedName>
</protein>
<dbReference type="Pfam" id="PF11607">
    <property type="entry name" value="DUF3247"/>
    <property type="match status" value="1"/>
</dbReference>
<reference evidence="1" key="1">
    <citation type="submission" date="2021-04" db="EMBL/GenBank/DDBJ databases">
        <authorList>
            <person name="Karlyshev A.V."/>
        </authorList>
    </citation>
    <scope>NUCLEOTIDE SEQUENCE</scope>
    <source>
        <strain evidence="1">LMG 29479</strain>
    </source>
</reference>
<organism evidence="1">
    <name type="scientific">Coralloluteibacterium stylophorae</name>
    <dbReference type="NCBI Taxonomy" id="1776034"/>
    <lineage>
        <taxon>Bacteria</taxon>
        <taxon>Pseudomonadati</taxon>
        <taxon>Pseudomonadota</taxon>
        <taxon>Gammaproteobacteria</taxon>
        <taxon>Lysobacterales</taxon>
        <taxon>Lysobacteraceae</taxon>
        <taxon>Coralloluteibacterium</taxon>
    </lineage>
</organism>
<dbReference type="Gene3D" id="2.30.30.720">
    <property type="entry name" value="Protein of unknown function (DUF3247)"/>
    <property type="match status" value="1"/>
</dbReference>
<comment type="caution">
    <text evidence="1">The sequence shown here is derived from an EMBL/GenBank/DDBJ whole genome shotgun (WGS) entry which is preliminary data.</text>
</comment>
<name>A0A8J7VS49_9GAMM</name>
<proteinExistence type="predicted"/>
<sequence>MEKIETWIRELPQSARVEVTLADGSSHVGTVAARPMIQVFKNVDGDEGSNAVVRLEDPMDSHNDAFLWLDEIVRIDRVLPGPLDPGASRSA</sequence>
<dbReference type="AlphaFoldDB" id="A0A8J7VS49"/>